<reference evidence="2 3" key="1">
    <citation type="submission" date="2015-01" db="EMBL/GenBank/DDBJ databases">
        <title>The Genome Sequence of Exophiala sideris CBS121828.</title>
        <authorList>
            <consortium name="The Broad Institute Genomics Platform"/>
            <person name="Cuomo C."/>
            <person name="de Hoog S."/>
            <person name="Gorbushina A."/>
            <person name="Stielow B."/>
            <person name="Teixiera M."/>
            <person name="Abouelleil A."/>
            <person name="Chapman S.B."/>
            <person name="Priest M."/>
            <person name="Young S.K."/>
            <person name="Wortman J."/>
            <person name="Nusbaum C."/>
            <person name="Birren B."/>
        </authorList>
    </citation>
    <scope>NUCLEOTIDE SEQUENCE [LARGE SCALE GENOMIC DNA]</scope>
    <source>
        <strain evidence="2 3">CBS 121828</strain>
    </source>
</reference>
<feature type="compositionally biased region" description="Low complexity" evidence="1">
    <location>
        <begin position="81"/>
        <end position="96"/>
    </location>
</feature>
<name>A0A0D1YPL9_9EURO</name>
<dbReference type="AlphaFoldDB" id="A0A0D1YPL9"/>
<evidence type="ECO:0000313" key="2">
    <source>
        <dbReference type="EMBL" id="KIV76938.1"/>
    </source>
</evidence>
<accession>A0A0D1YPL9</accession>
<gene>
    <name evidence="2" type="ORF">PV11_08786</name>
</gene>
<dbReference type="EMBL" id="KN846954">
    <property type="protein sequence ID" value="KIV76938.1"/>
    <property type="molecule type" value="Genomic_DNA"/>
</dbReference>
<dbReference type="Proteomes" id="UP000053599">
    <property type="component" value="Unassembled WGS sequence"/>
</dbReference>
<dbReference type="HOGENOM" id="CLU_2121089_0_0_1"/>
<sequence length="114" mass="12479">MAAAVDTCYDLLLQPELSPFLRAPVNTTLATSVSIRRHPDKMIVINRAKTILAALRTWPKEDNSDNDLDFLQKTINDAEATAKEQMAAAEAQAQASQDKKDVEQQKGNQPAEGA</sequence>
<feature type="region of interest" description="Disordered" evidence="1">
    <location>
        <begin position="81"/>
        <end position="114"/>
    </location>
</feature>
<proteinExistence type="predicted"/>
<evidence type="ECO:0000256" key="1">
    <source>
        <dbReference type="SAM" id="MobiDB-lite"/>
    </source>
</evidence>
<organism evidence="2 3">
    <name type="scientific">Exophiala sideris</name>
    <dbReference type="NCBI Taxonomy" id="1016849"/>
    <lineage>
        <taxon>Eukaryota</taxon>
        <taxon>Fungi</taxon>
        <taxon>Dikarya</taxon>
        <taxon>Ascomycota</taxon>
        <taxon>Pezizomycotina</taxon>
        <taxon>Eurotiomycetes</taxon>
        <taxon>Chaetothyriomycetidae</taxon>
        <taxon>Chaetothyriales</taxon>
        <taxon>Herpotrichiellaceae</taxon>
        <taxon>Exophiala</taxon>
    </lineage>
</organism>
<protein>
    <submittedName>
        <fullName evidence="2">Uncharacterized protein</fullName>
    </submittedName>
</protein>
<evidence type="ECO:0000313" key="3">
    <source>
        <dbReference type="Proteomes" id="UP000053599"/>
    </source>
</evidence>